<gene>
    <name evidence="4 6" type="primary">prmC</name>
    <name evidence="6" type="ORF">IQ266_04195</name>
</gene>
<dbReference type="NCBIfam" id="TIGR00536">
    <property type="entry name" value="hemK_fam"/>
    <property type="match status" value="1"/>
</dbReference>
<protein>
    <recommendedName>
        <fullName evidence="4">Release factor glutamine methyltransferase</fullName>
        <shortName evidence="4">RF MTase</shortName>
        <ecNumber evidence="4">2.1.1.297</ecNumber>
    </recommendedName>
    <alternativeName>
        <fullName evidence="4">N5-glutamine methyltransferase PrmC</fullName>
    </alternativeName>
    <alternativeName>
        <fullName evidence="4">Protein-(glutamine-N5) MTase PrmC</fullName>
    </alternativeName>
    <alternativeName>
        <fullName evidence="4">Protein-glutamine N-methyltransferase PrmC</fullName>
    </alternativeName>
</protein>
<dbReference type="CDD" id="cd02440">
    <property type="entry name" value="AdoMet_MTases"/>
    <property type="match status" value="1"/>
</dbReference>
<keyword evidence="3 4" id="KW-0949">S-adenosyl-L-methionine</keyword>
<evidence type="ECO:0000313" key="6">
    <source>
        <dbReference type="EMBL" id="MBE9028963.1"/>
    </source>
</evidence>
<dbReference type="HAMAP" id="MF_02126">
    <property type="entry name" value="RF_methyltr_PrmC"/>
    <property type="match status" value="1"/>
</dbReference>
<comment type="caution">
    <text evidence="6">The sequence shown here is derived from an EMBL/GenBank/DDBJ whole genome shotgun (WGS) entry which is preliminary data.</text>
</comment>
<organism evidence="6 7">
    <name type="scientific">Romeriopsis navalis LEGE 11480</name>
    <dbReference type="NCBI Taxonomy" id="2777977"/>
    <lineage>
        <taxon>Bacteria</taxon>
        <taxon>Bacillati</taxon>
        <taxon>Cyanobacteriota</taxon>
        <taxon>Cyanophyceae</taxon>
        <taxon>Leptolyngbyales</taxon>
        <taxon>Leptolyngbyaceae</taxon>
        <taxon>Romeriopsis</taxon>
        <taxon>Romeriopsis navalis</taxon>
    </lineage>
</organism>
<dbReference type="RefSeq" id="WP_264323785.1">
    <property type="nucleotide sequence ID" value="NZ_JADEXQ010000009.1"/>
</dbReference>
<keyword evidence="1 4" id="KW-0489">Methyltransferase</keyword>
<dbReference type="InterPro" id="IPR004556">
    <property type="entry name" value="HemK-like"/>
</dbReference>
<dbReference type="InterPro" id="IPR019874">
    <property type="entry name" value="RF_methyltr_PrmC"/>
</dbReference>
<evidence type="ECO:0000256" key="4">
    <source>
        <dbReference type="HAMAP-Rule" id="MF_02126"/>
    </source>
</evidence>
<proteinExistence type="inferred from homology"/>
<dbReference type="Gene3D" id="3.40.50.150">
    <property type="entry name" value="Vaccinia Virus protein VP39"/>
    <property type="match status" value="1"/>
</dbReference>
<feature type="binding site" evidence="4">
    <location>
        <position position="184"/>
    </location>
    <ligand>
        <name>S-adenosyl-L-methionine</name>
        <dbReference type="ChEBI" id="CHEBI:59789"/>
    </ligand>
</feature>
<comment type="similarity">
    <text evidence="4">Belongs to the protein N5-glutamine methyltransferase family. PrmC subfamily.</text>
</comment>
<feature type="binding site" evidence="4">
    <location>
        <position position="155"/>
    </location>
    <ligand>
        <name>S-adenosyl-L-methionine</name>
        <dbReference type="ChEBI" id="CHEBI:59789"/>
    </ligand>
</feature>
<dbReference type="SUPFAM" id="SSF53335">
    <property type="entry name" value="S-adenosyl-L-methionine-dependent methyltransferases"/>
    <property type="match status" value="1"/>
</dbReference>
<dbReference type="PANTHER" id="PTHR47441:SF3">
    <property type="entry name" value="RELEASE FACTOR GLUTAMINE METHYLTRANSFERASE"/>
    <property type="match status" value="1"/>
</dbReference>
<dbReference type="Pfam" id="PF05175">
    <property type="entry name" value="MTS"/>
    <property type="match status" value="1"/>
</dbReference>
<dbReference type="AlphaFoldDB" id="A0A928VI00"/>
<feature type="binding site" evidence="4">
    <location>
        <position position="201"/>
    </location>
    <ligand>
        <name>S-adenosyl-L-methionine</name>
        <dbReference type="ChEBI" id="CHEBI:59789"/>
    </ligand>
</feature>
<dbReference type="InterPro" id="IPR007848">
    <property type="entry name" value="Small_mtfrase_dom"/>
</dbReference>
<comment type="catalytic activity">
    <reaction evidence="4">
        <text>L-glutaminyl-[peptide chain release factor] + S-adenosyl-L-methionine = N(5)-methyl-L-glutaminyl-[peptide chain release factor] + S-adenosyl-L-homocysteine + H(+)</text>
        <dbReference type="Rhea" id="RHEA:42896"/>
        <dbReference type="Rhea" id="RHEA-COMP:10271"/>
        <dbReference type="Rhea" id="RHEA-COMP:10272"/>
        <dbReference type="ChEBI" id="CHEBI:15378"/>
        <dbReference type="ChEBI" id="CHEBI:30011"/>
        <dbReference type="ChEBI" id="CHEBI:57856"/>
        <dbReference type="ChEBI" id="CHEBI:59789"/>
        <dbReference type="ChEBI" id="CHEBI:61891"/>
        <dbReference type="EC" id="2.1.1.297"/>
    </reaction>
</comment>
<dbReference type="Proteomes" id="UP000625316">
    <property type="component" value="Unassembled WGS sequence"/>
</dbReference>
<accession>A0A928VI00</accession>
<evidence type="ECO:0000256" key="3">
    <source>
        <dbReference type="ARBA" id="ARBA00022691"/>
    </source>
</evidence>
<name>A0A928VI00_9CYAN</name>
<comment type="function">
    <text evidence="4">Methylates the class 1 translation termination release factors RF1/PrfA and RF2/PrfB on the glutamine residue of the universally conserved GGQ motif.</text>
</comment>
<dbReference type="EMBL" id="JADEXQ010000009">
    <property type="protein sequence ID" value="MBE9028963.1"/>
    <property type="molecule type" value="Genomic_DNA"/>
</dbReference>
<keyword evidence="7" id="KW-1185">Reference proteome</keyword>
<evidence type="ECO:0000256" key="2">
    <source>
        <dbReference type="ARBA" id="ARBA00022679"/>
    </source>
</evidence>
<feature type="binding site" evidence="4">
    <location>
        <begin position="132"/>
        <end position="136"/>
    </location>
    <ligand>
        <name>S-adenosyl-L-methionine</name>
        <dbReference type="ChEBI" id="CHEBI:59789"/>
    </ligand>
</feature>
<feature type="binding site" evidence="4">
    <location>
        <begin position="201"/>
        <end position="204"/>
    </location>
    <ligand>
        <name>substrate</name>
    </ligand>
</feature>
<dbReference type="PANTHER" id="PTHR47441">
    <property type="match status" value="1"/>
</dbReference>
<evidence type="ECO:0000259" key="5">
    <source>
        <dbReference type="Pfam" id="PF05175"/>
    </source>
</evidence>
<dbReference type="NCBIfam" id="TIGR03534">
    <property type="entry name" value="RF_mod_PrmC"/>
    <property type="match status" value="1"/>
</dbReference>
<reference evidence="6" key="1">
    <citation type="submission" date="2020-10" db="EMBL/GenBank/DDBJ databases">
        <authorList>
            <person name="Castelo-Branco R."/>
            <person name="Eusebio N."/>
            <person name="Adriana R."/>
            <person name="Vieira A."/>
            <person name="Brugerolle De Fraissinette N."/>
            <person name="Rezende De Castro R."/>
            <person name="Schneider M.P."/>
            <person name="Vasconcelos V."/>
            <person name="Leao P.N."/>
        </authorList>
    </citation>
    <scope>NUCLEOTIDE SEQUENCE</scope>
    <source>
        <strain evidence="6">LEGE 11480</strain>
    </source>
</reference>
<dbReference type="EC" id="2.1.1.297" evidence="4"/>
<evidence type="ECO:0000256" key="1">
    <source>
        <dbReference type="ARBA" id="ARBA00022603"/>
    </source>
</evidence>
<dbReference type="GO" id="GO:0102559">
    <property type="term" value="F:peptide chain release factor N(5)-glutamine methyltransferase activity"/>
    <property type="evidence" value="ECO:0007669"/>
    <property type="project" value="UniProtKB-EC"/>
</dbReference>
<dbReference type="InterPro" id="IPR052663">
    <property type="entry name" value="RF_glutamine_MTase_cyano"/>
</dbReference>
<dbReference type="GO" id="GO:0032259">
    <property type="term" value="P:methylation"/>
    <property type="evidence" value="ECO:0007669"/>
    <property type="project" value="UniProtKB-KW"/>
</dbReference>
<sequence>MFTVSGTELWKWRSRAQAAAVAISIDQFEVDWLLLELSQIDRLTLRLETYKTQPDIRLKLPFEQLQTLWEQRLNQRIPVQYLVGYTHWREFTLKVSPAVLIPRPETELMIDLVLEAVERQPDLANGPWVDLGTGSGAIAIGLAAALPEAQIHAVDLSPKALAIAQANAQTCGLAERITFHAGRWFEPIAHLRGEVRGLISNPPYIPTATIATLQPEVQKHEPHLALDGGADGLKDIRHLVREGSNFLQPQGLWLVEMMAGQGTQVSQLLQQAHYQPIRIVNDLAGRDRFCLAYCA</sequence>
<evidence type="ECO:0000313" key="7">
    <source>
        <dbReference type="Proteomes" id="UP000625316"/>
    </source>
</evidence>
<keyword evidence="2 4" id="KW-0808">Transferase</keyword>
<dbReference type="InterPro" id="IPR029063">
    <property type="entry name" value="SAM-dependent_MTases_sf"/>
</dbReference>
<feature type="domain" description="Methyltransferase small" evidence="5">
    <location>
        <begin position="114"/>
        <end position="205"/>
    </location>
</feature>